<name>A0ABM8HS51_9BACT</name>
<evidence type="ECO:0000313" key="9">
    <source>
        <dbReference type="EMBL" id="BCR03775.1"/>
    </source>
</evidence>
<evidence type="ECO:0000256" key="7">
    <source>
        <dbReference type="ARBA" id="ARBA00023136"/>
    </source>
</evidence>
<feature type="transmembrane region" description="Helical" evidence="8">
    <location>
        <begin position="167"/>
        <end position="185"/>
    </location>
</feature>
<dbReference type="EMBL" id="AP024355">
    <property type="protein sequence ID" value="BCR03775.1"/>
    <property type="molecule type" value="Genomic_DNA"/>
</dbReference>
<keyword evidence="4" id="KW-1003">Cell membrane</keyword>
<evidence type="ECO:0000256" key="3">
    <source>
        <dbReference type="ARBA" id="ARBA00022448"/>
    </source>
</evidence>
<dbReference type="Pfam" id="PF03591">
    <property type="entry name" value="AzlC"/>
    <property type="match status" value="1"/>
</dbReference>
<evidence type="ECO:0000256" key="6">
    <source>
        <dbReference type="ARBA" id="ARBA00022989"/>
    </source>
</evidence>
<reference evidence="9 10" key="1">
    <citation type="journal article" date="2016" name="C (Basel)">
        <title>Selective Growth of and Electricity Production by Marine Exoelectrogenic Bacteria in Self-Aggregated Hydrogel of Microbially Reduced Graphene Oxide.</title>
        <authorList>
            <person name="Yoshida N."/>
            <person name="Goto Y."/>
            <person name="Miyata Y."/>
        </authorList>
    </citation>
    <scope>NUCLEOTIDE SEQUENCE [LARGE SCALE GENOMIC DNA]</scope>
    <source>
        <strain evidence="9 10">NIT-T3</strain>
    </source>
</reference>
<reference evidence="9 10" key="2">
    <citation type="journal article" date="2021" name="Int. J. Syst. Evol. Microbiol.">
        <title>Isolation and Polyphasic Characterization of Desulfuromonas versatilis sp. Nov., an Electrogenic Bacteria Capable of Versatile Metabolism Isolated from a Graphene Oxide-Reducing Enrichment Culture.</title>
        <authorList>
            <person name="Xie L."/>
            <person name="Yoshida N."/>
            <person name="Ishii S."/>
            <person name="Meng L."/>
        </authorList>
    </citation>
    <scope>NUCLEOTIDE SEQUENCE [LARGE SCALE GENOMIC DNA]</scope>
    <source>
        <strain evidence="9 10">NIT-T3</strain>
    </source>
</reference>
<proteinExistence type="inferred from homology"/>
<dbReference type="PANTHER" id="PTHR34979:SF1">
    <property type="entry name" value="INNER MEMBRANE PROTEIN YGAZ"/>
    <property type="match status" value="1"/>
</dbReference>
<feature type="transmembrane region" description="Helical" evidence="8">
    <location>
        <begin position="192"/>
        <end position="209"/>
    </location>
</feature>
<accession>A0ABM8HS51</accession>
<evidence type="ECO:0000256" key="2">
    <source>
        <dbReference type="ARBA" id="ARBA00010735"/>
    </source>
</evidence>
<gene>
    <name evidence="9" type="ORF">DESUT3_08440</name>
</gene>
<feature type="transmembrane region" description="Helical" evidence="8">
    <location>
        <begin position="140"/>
        <end position="161"/>
    </location>
</feature>
<evidence type="ECO:0000256" key="1">
    <source>
        <dbReference type="ARBA" id="ARBA00004651"/>
    </source>
</evidence>
<evidence type="ECO:0000256" key="8">
    <source>
        <dbReference type="SAM" id="Phobius"/>
    </source>
</evidence>
<keyword evidence="10" id="KW-1185">Reference proteome</keyword>
<keyword evidence="3" id="KW-0813">Transport</keyword>
<organism evidence="9 10">
    <name type="scientific">Desulfuromonas versatilis</name>
    <dbReference type="NCBI Taxonomy" id="2802975"/>
    <lineage>
        <taxon>Bacteria</taxon>
        <taxon>Pseudomonadati</taxon>
        <taxon>Thermodesulfobacteriota</taxon>
        <taxon>Desulfuromonadia</taxon>
        <taxon>Desulfuromonadales</taxon>
        <taxon>Desulfuromonadaceae</taxon>
        <taxon>Desulfuromonas</taxon>
    </lineage>
</organism>
<keyword evidence="5 8" id="KW-0812">Transmembrane</keyword>
<dbReference type="PANTHER" id="PTHR34979">
    <property type="entry name" value="INNER MEMBRANE PROTEIN YGAZ"/>
    <property type="match status" value="1"/>
</dbReference>
<keyword evidence="6 8" id="KW-1133">Transmembrane helix</keyword>
<keyword evidence="7 8" id="KW-0472">Membrane</keyword>
<feature type="transmembrane region" description="Helical" evidence="8">
    <location>
        <begin position="215"/>
        <end position="231"/>
    </location>
</feature>
<dbReference type="RefSeq" id="WP_221251222.1">
    <property type="nucleotide sequence ID" value="NZ_AP024355.1"/>
</dbReference>
<comment type="similarity">
    <text evidence="2">Belongs to the AzlC family.</text>
</comment>
<feature type="transmembrane region" description="Helical" evidence="8">
    <location>
        <begin position="22"/>
        <end position="40"/>
    </location>
</feature>
<protein>
    <submittedName>
        <fullName evidence="9">Branched-chain amino acid ABC transporter permease</fullName>
    </submittedName>
</protein>
<evidence type="ECO:0000313" key="10">
    <source>
        <dbReference type="Proteomes" id="UP001319827"/>
    </source>
</evidence>
<evidence type="ECO:0000256" key="4">
    <source>
        <dbReference type="ARBA" id="ARBA00022475"/>
    </source>
</evidence>
<dbReference type="InterPro" id="IPR011606">
    <property type="entry name" value="Brnchd-chn_aa_trnsp_permease"/>
</dbReference>
<sequence length="239" mass="25859">MNAHPEKTNHSKGQKLREGLCAAWPICLGYFPIGLALGVLGQKAGLGPLQIGLMSVLVFAGSAQFIAVAMIAAGSSFGAIVTTTFVVNFRHFLMSSAMAVYLARVHRGFLSLFAYGITDESFAVNMTRFRQGDWDRWRALVVNHAANLTWVFATVTGALVGAFIPPGAFGIDYALVAMFLCLLVFQLQGRIYILTALIAGVFSVTWYLWVPGDSYVVVASVAAATVGYLLRRRRRGSKA</sequence>
<comment type="subcellular location">
    <subcellularLocation>
        <location evidence="1">Cell membrane</location>
        <topology evidence="1">Multi-pass membrane protein</topology>
    </subcellularLocation>
</comment>
<evidence type="ECO:0000256" key="5">
    <source>
        <dbReference type="ARBA" id="ARBA00022692"/>
    </source>
</evidence>
<dbReference type="Proteomes" id="UP001319827">
    <property type="component" value="Chromosome"/>
</dbReference>